<evidence type="ECO:0000313" key="2">
    <source>
        <dbReference type="EMBL" id="MEK9499630.1"/>
    </source>
</evidence>
<keyword evidence="3" id="KW-1185">Reference proteome</keyword>
<dbReference type="Proteomes" id="UP001484239">
    <property type="component" value="Unassembled WGS sequence"/>
</dbReference>
<dbReference type="EMBL" id="JBBHLI010000001">
    <property type="protein sequence ID" value="MEK9499630.1"/>
    <property type="molecule type" value="Genomic_DNA"/>
</dbReference>
<dbReference type="RefSeq" id="WP_405276520.1">
    <property type="nucleotide sequence ID" value="NZ_JBBHLI010000001.1"/>
</dbReference>
<reference evidence="2 3" key="1">
    <citation type="submission" date="2024-02" db="EMBL/GenBank/DDBJ databases">
        <title>A novel Gemmatimonadota bacterium.</title>
        <authorList>
            <person name="Du Z.-J."/>
            <person name="Ye Y.-Q."/>
        </authorList>
    </citation>
    <scope>NUCLEOTIDE SEQUENCE [LARGE SCALE GENOMIC DNA]</scope>
    <source>
        <strain evidence="2 3">DH-20</strain>
    </source>
</reference>
<dbReference type="Pfam" id="PF03551">
    <property type="entry name" value="PadR"/>
    <property type="match status" value="1"/>
</dbReference>
<dbReference type="SUPFAM" id="SSF46785">
    <property type="entry name" value="Winged helix' DNA-binding domain"/>
    <property type="match status" value="1"/>
</dbReference>
<dbReference type="InterPro" id="IPR052509">
    <property type="entry name" value="Metal_resp_DNA-bind_regulator"/>
</dbReference>
<sequence length="119" mass="13148">MNDAKRLGPPDFLPLKATHFHILLSCARGPVHGYGIRREVDDRTEGAILLSAATLYETLQRLEKRGLITETDPPAEGAEEASSRWRFYRTTSLGDAVLAAEVARLESDLTAARAWLARS</sequence>
<proteinExistence type="predicted"/>
<evidence type="ECO:0000313" key="3">
    <source>
        <dbReference type="Proteomes" id="UP001484239"/>
    </source>
</evidence>
<gene>
    <name evidence="2" type="ORF">WI372_01370</name>
</gene>
<dbReference type="InterPro" id="IPR005149">
    <property type="entry name" value="Tscrpt_reg_PadR_N"/>
</dbReference>
<name>A0ABU9E6N8_9BACT</name>
<protein>
    <submittedName>
        <fullName evidence="2">Helix-turn-helix transcriptional regulator</fullName>
    </submittedName>
</protein>
<organism evidence="2 3">
    <name type="scientific">Gaopeijia maritima</name>
    <dbReference type="NCBI Taxonomy" id="3119007"/>
    <lineage>
        <taxon>Bacteria</taxon>
        <taxon>Pseudomonadati</taxon>
        <taxon>Gemmatimonadota</taxon>
        <taxon>Longimicrobiia</taxon>
        <taxon>Gaopeijiales</taxon>
        <taxon>Gaopeijiaceae</taxon>
        <taxon>Gaopeijia</taxon>
    </lineage>
</organism>
<dbReference type="InterPro" id="IPR036388">
    <property type="entry name" value="WH-like_DNA-bd_sf"/>
</dbReference>
<dbReference type="PANTHER" id="PTHR33169">
    <property type="entry name" value="PADR-FAMILY TRANSCRIPTIONAL REGULATOR"/>
    <property type="match status" value="1"/>
</dbReference>
<feature type="domain" description="Transcription regulator PadR N-terminal" evidence="1">
    <location>
        <begin position="23"/>
        <end position="99"/>
    </location>
</feature>
<dbReference type="PANTHER" id="PTHR33169:SF13">
    <property type="entry name" value="PADR-FAMILY TRANSCRIPTIONAL REGULATOR"/>
    <property type="match status" value="1"/>
</dbReference>
<comment type="caution">
    <text evidence="2">The sequence shown here is derived from an EMBL/GenBank/DDBJ whole genome shotgun (WGS) entry which is preliminary data.</text>
</comment>
<evidence type="ECO:0000259" key="1">
    <source>
        <dbReference type="Pfam" id="PF03551"/>
    </source>
</evidence>
<accession>A0ABU9E6N8</accession>
<dbReference type="InterPro" id="IPR036390">
    <property type="entry name" value="WH_DNA-bd_sf"/>
</dbReference>
<dbReference type="Gene3D" id="1.10.10.10">
    <property type="entry name" value="Winged helix-like DNA-binding domain superfamily/Winged helix DNA-binding domain"/>
    <property type="match status" value="1"/>
</dbReference>